<dbReference type="GeneID" id="94426118"/>
<reference evidence="2 3" key="1">
    <citation type="journal article" date="2017" name="Int. J. Parasitol.">
        <title>The genome of the protozoan parasite Cystoisospora suis and a reverse vaccinology approach to identify vaccine candidates.</title>
        <authorList>
            <person name="Palmieri N."/>
            <person name="Shrestha A."/>
            <person name="Ruttkowski B."/>
            <person name="Beck T."/>
            <person name="Vogl C."/>
            <person name="Tomley F."/>
            <person name="Blake D.P."/>
            <person name="Joachim A."/>
        </authorList>
    </citation>
    <scope>NUCLEOTIDE SEQUENCE [LARGE SCALE GENOMIC DNA]</scope>
    <source>
        <strain evidence="2 3">Wien I</strain>
    </source>
</reference>
<keyword evidence="3" id="KW-1185">Reference proteome</keyword>
<dbReference type="VEuPathDB" id="ToxoDB:CSUI_002708"/>
<keyword evidence="1" id="KW-1133">Transmembrane helix</keyword>
<keyword evidence="1" id="KW-0472">Membrane</keyword>
<sequence length="121" mass="12593">MPAAACAVAPAASPAAAVAASSWETELRAAAVMLTSEGRARHEGSVEARTATEAAVPRRKRHSGPLVIAAASFALVAVLETFHLFARTEGRSKAGLSAAVFPRPHCWQTRCLQSVEQTVAS</sequence>
<accession>A0A2C6L866</accession>
<dbReference type="EMBL" id="MIGC01001125">
    <property type="protein sequence ID" value="PHJ23443.1"/>
    <property type="molecule type" value="Genomic_DNA"/>
</dbReference>
<dbReference type="AlphaFoldDB" id="A0A2C6L866"/>
<protein>
    <submittedName>
        <fullName evidence="2">Uncharacterized protein</fullName>
    </submittedName>
</protein>
<comment type="caution">
    <text evidence="2">The sequence shown here is derived from an EMBL/GenBank/DDBJ whole genome shotgun (WGS) entry which is preliminary data.</text>
</comment>
<organism evidence="2 3">
    <name type="scientific">Cystoisospora suis</name>
    <dbReference type="NCBI Taxonomy" id="483139"/>
    <lineage>
        <taxon>Eukaryota</taxon>
        <taxon>Sar</taxon>
        <taxon>Alveolata</taxon>
        <taxon>Apicomplexa</taxon>
        <taxon>Conoidasida</taxon>
        <taxon>Coccidia</taxon>
        <taxon>Eucoccidiorida</taxon>
        <taxon>Eimeriorina</taxon>
        <taxon>Sarcocystidae</taxon>
        <taxon>Cystoisospora</taxon>
    </lineage>
</organism>
<evidence type="ECO:0000313" key="3">
    <source>
        <dbReference type="Proteomes" id="UP000221165"/>
    </source>
</evidence>
<dbReference type="RefSeq" id="XP_067925119.1">
    <property type="nucleotide sequence ID" value="XM_068062907.1"/>
</dbReference>
<evidence type="ECO:0000256" key="1">
    <source>
        <dbReference type="SAM" id="Phobius"/>
    </source>
</evidence>
<feature type="transmembrane region" description="Helical" evidence="1">
    <location>
        <begin position="66"/>
        <end position="86"/>
    </location>
</feature>
<gene>
    <name evidence="2" type="ORF">CSUI_002708</name>
</gene>
<keyword evidence="1" id="KW-0812">Transmembrane</keyword>
<proteinExistence type="predicted"/>
<evidence type="ECO:0000313" key="2">
    <source>
        <dbReference type="EMBL" id="PHJ23443.1"/>
    </source>
</evidence>
<name>A0A2C6L866_9APIC</name>
<dbReference type="Proteomes" id="UP000221165">
    <property type="component" value="Unassembled WGS sequence"/>
</dbReference>